<feature type="region of interest" description="Disordered" evidence="1">
    <location>
        <begin position="1"/>
        <end position="41"/>
    </location>
</feature>
<dbReference type="AlphaFoldDB" id="A0A7X3MXF9"/>
<proteinExistence type="predicted"/>
<organism evidence="2 3">
    <name type="scientific">Microvirga makkahensis</name>
    <dbReference type="NCBI Taxonomy" id="1128670"/>
    <lineage>
        <taxon>Bacteria</taxon>
        <taxon>Pseudomonadati</taxon>
        <taxon>Pseudomonadota</taxon>
        <taxon>Alphaproteobacteria</taxon>
        <taxon>Hyphomicrobiales</taxon>
        <taxon>Methylobacteriaceae</taxon>
        <taxon>Microvirga</taxon>
    </lineage>
</organism>
<sequence>MIASRSSASGIEGRARKVDGDMAQDQSSSTGQWPEHESDEYAEWQIRSGGVMVLRLDRKTGIGLGEWERVDPDAPDHREPHTISPEEARALARARDLRFRDGTKAT</sequence>
<dbReference type="OrthoDB" id="5022306at2"/>
<dbReference type="Proteomes" id="UP000436483">
    <property type="component" value="Unassembled WGS sequence"/>
</dbReference>
<dbReference type="EMBL" id="WURB01000047">
    <property type="protein sequence ID" value="MXQ14790.1"/>
    <property type="molecule type" value="Genomic_DNA"/>
</dbReference>
<accession>A0A7X3MXF9</accession>
<protein>
    <submittedName>
        <fullName evidence="2">Uncharacterized protein</fullName>
    </submittedName>
</protein>
<evidence type="ECO:0000313" key="3">
    <source>
        <dbReference type="Proteomes" id="UP000436483"/>
    </source>
</evidence>
<gene>
    <name evidence="2" type="ORF">GR328_25745</name>
</gene>
<keyword evidence="3" id="KW-1185">Reference proteome</keyword>
<reference evidence="2 3" key="2">
    <citation type="submission" date="2020-01" db="EMBL/GenBank/DDBJ databases">
        <title>Microvirga sp. nov., an arsenate reduction bacterium isolated from Tibet hotspring sediments.</title>
        <authorList>
            <person name="Xian W.-D."/>
            <person name="Li W.-J."/>
        </authorList>
    </citation>
    <scope>NUCLEOTIDE SEQUENCE [LARGE SCALE GENOMIC DNA]</scope>
    <source>
        <strain evidence="2 3">KCTC 23863</strain>
    </source>
</reference>
<name>A0A7X3MXF9_9HYPH</name>
<evidence type="ECO:0000313" key="2">
    <source>
        <dbReference type="EMBL" id="MXQ14790.1"/>
    </source>
</evidence>
<evidence type="ECO:0000256" key="1">
    <source>
        <dbReference type="SAM" id="MobiDB-lite"/>
    </source>
</evidence>
<reference evidence="2 3" key="1">
    <citation type="submission" date="2019-12" db="EMBL/GenBank/DDBJ databases">
        <authorList>
            <person name="Yuan C.-G."/>
        </authorList>
    </citation>
    <scope>NUCLEOTIDE SEQUENCE [LARGE SCALE GENOMIC DNA]</scope>
    <source>
        <strain evidence="2 3">KCTC 23863</strain>
    </source>
</reference>
<comment type="caution">
    <text evidence="2">The sequence shown here is derived from an EMBL/GenBank/DDBJ whole genome shotgun (WGS) entry which is preliminary data.</text>
</comment>